<dbReference type="Pfam" id="PF13468">
    <property type="entry name" value="Glyoxalase_3"/>
    <property type="match status" value="1"/>
</dbReference>
<comment type="caution">
    <text evidence="2">The sequence shown here is derived from an EMBL/GenBank/DDBJ whole genome shotgun (WGS) entry which is preliminary data.</text>
</comment>
<keyword evidence="3" id="KW-1185">Reference proteome</keyword>
<dbReference type="InterPro" id="IPR025870">
    <property type="entry name" value="Glyoxalase-like_dom"/>
</dbReference>
<dbReference type="InterPro" id="IPR029068">
    <property type="entry name" value="Glyas_Bleomycin-R_OHBP_Dase"/>
</dbReference>
<name>A0A2G9C6V1_9BURK</name>
<reference evidence="2 3" key="1">
    <citation type="submission" date="2017-11" db="EMBL/GenBank/DDBJ databases">
        <title>Draft genome sequence of Mitsuaria sp. HWN-4.</title>
        <authorList>
            <person name="Gundlapally S.R."/>
        </authorList>
    </citation>
    <scope>NUCLEOTIDE SEQUENCE [LARGE SCALE GENOMIC DNA]</scope>
    <source>
        <strain evidence="2 3">HWN-4</strain>
    </source>
</reference>
<gene>
    <name evidence="2" type="ORF">CS062_15785</name>
</gene>
<dbReference type="Gene3D" id="3.10.180.10">
    <property type="entry name" value="2,3-Dihydroxybiphenyl 1,2-Dioxygenase, domain 1"/>
    <property type="match status" value="1"/>
</dbReference>
<dbReference type="AlphaFoldDB" id="A0A2G9C6V1"/>
<evidence type="ECO:0000259" key="1">
    <source>
        <dbReference type="Pfam" id="PF13468"/>
    </source>
</evidence>
<feature type="domain" description="Glyoxalase-like" evidence="1">
    <location>
        <begin position="5"/>
        <end position="176"/>
    </location>
</feature>
<sequence>MSMEVDHLVVAANTLEEGRAWCERVLGVAPQPGGRHALMGTHNLLLNISAPPTYPRCYLEIIAIDPEAPDPGRPRWFDLDQPAVRERLAHEGTALLHWVARVPSLDATLATWSGEGIDAGEAVEAARGDLSWRIALRQDGRRLRKEGLPVPIEWQGDAHPTDKLPDSGVRLVSFEARDGLSAELETPNGIVELQAIEATLSNAPTTF</sequence>
<protein>
    <recommendedName>
        <fullName evidence="1">Glyoxalase-like domain-containing protein</fullName>
    </recommendedName>
</protein>
<dbReference type="SUPFAM" id="SSF54593">
    <property type="entry name" value="Glyoxalase/Bleomycin resistance protein/Dihydroxybiphenyl dioxygenase"/>
    <property type="match status" value="1"/>
</dbReference>
<evidence type="ECO:0000313" key="2">
    <source>
        <dbReference type="EMBL" id="PIM52181.1"/>
    </source>
</evidence>
<dbReference type="Proteomes" id="UP000231501">
    <property type="component" value="Unassembled WGS sequence"/>
</dbReference>
<dbReference type="OrthoDB" id="5801364at2"/>
<proteinExistence type="predicted"/>
<dbReference type="EMBL" id="PEOG01000043">
    <property type="protein sequence ID" value="PIM52181.1"/>
    <property type="molecule type" value="Genomic_DNA"/>
</dbReference>
<accession>A0A2G9C6V1</accession>
<organism evidence="2 3">
    <name type="scientific">Roseateles chitinivorans</name>
    <dbReference type="NCBI Taxonomy" id="2917965"/>
    <lineage>
        <taxon>Bacteria</taxon>
        <taxon>Pseudomonadati</taxon>
        <taxon>Pseudomonadota</taxon>
        <taxon>Betaproteobacteria</taxon>
        <taxon>Burkholderiales</taxon>
        <taxon>Sphaerotilaceae</taxon>
        <taxon>Roseateles</taxon>
    </lineage>
</organism>
<evidence type="ECO:0000313" key="3">
    <source>
        <dbReference type="Proteomes" id="UP000231501"/>
    </source>
</evidence>